<feature type="transmembrane region" description="Helical" evidence="8">
    <location>
        <begin position="166"/>
        <end position="184"/>
    </location>
</feature>
<gene>
    <name evidence="9" type="ORF">SAMN05660642_03346</name>
</gene>
<feature type="transmembrane region" description="Helical" evidence="8">
    <location>
        <begin position="126"/>
        <end position="146"/>
    </location>
</feature>
<feature type="transmembrane region" description="Helical" evidence="8">
    <location>
        <begin position="40"/>
        <end position="58"/>
    </location>
</feature>
<dbReference type="EMBL" id="FNHE01000009">
    <property type="protein sequence ID" value="SDM82396.1"/>
    <property type="molecule type" value="Genomic_DNA"/>
</dbReference>
<dbReference type="RefSeq" id="WP_175479601.1">
    <property type="nucleotide sequence ID" value="NZ_FNHE01000009.1"/>
</dbReference>
<reference evidence="10" key="1">
    <citation type="submission" date="2016-10" db="EMBL/GenBank/DDBJ databases">
        <authorList>
            <person name="Varghese N."/>
            <person name="Submissions S."/>
        </authorList>
    </citation>
    <scope>NUCLEOTIDE SEQUENCE [LARGE SCALE GENOMIC DNA]</scope>
    <source>
        <strain evidence="10">DSM 45419</strain>
    </source>
</reference>
<evidence type="ECO:0000256" key="7">
    <source>
        <dbReference type="ARBA" id="ARBA00023136"/>
    </source>
</evidence>
<accession>A0A1G9WDZ3</accession>
<dbReference type="AlphaFoldDB" id="A0A1G9WDZ3"/>
<evidence type="ECO:0000256" key="5">
    <source>
        <dbReference type="ARBA" id="ARBA00022692"/>
    </source>
</evidence>
<name>A0A1G9WDZ3_9ACTN</name>
<dbReference type="PANTHER" id="PTHR30269">
    <property type="entry name" value="TRANSMEMBRANE PROTEIN YFCA"/>
    <property type="match status" value="1"/>
</dbReference>
<feature type="transmembrane region" description="Helical" evidence="8">
    <location>
        <begin position="95"/>
        <end position="114"/>
    </location>
</feature>
<dbReference type="InterPro" id="IPR052017">
    <property type="entry name" value="TSUP"/>
</dbReference>
<keyword evidence="4 8" id="KW-1003">Cell membrane</keyword>
<evidence type="ECO:0000256" key="8">
    <source>
        <dbReference type="RuleBase" id="RU363041"/>
    </source>
</evidence>
<keyword evidence="6 8" id="KW-1133">Transmembrane helix</keyword>
<organism evidence="9 10">
    <name type="scientific">Geodermatophilus siccatus</name>
    <dbReference type="NCBI Taxonomy" id="1137991"/>
    <lineage>
        <taxon>Bacteria</taxon>
        <taxon>Bacillati</taxon>
        <taxon>Actinomycetota</taxon>
        <taxon>Actinomycetes</taxon>
        <taxon>Geodermatophilales</taxon>
        <taxon>Geodermatophilaceae</taxon>
        <taxon>Geodermatophilus</taxon>
    </lineage>
</organism>
<dbReference type="PANTHER" id="PTHR30269:SF37">
    <property type="entry name" value="MEMBRANE TRANSPORTER PROTEIN"/>
    <property type="match status" value="1"/>
</dbReference>
<sequence>MLLACLAVLVGATVQAAAGFGLALIAGPALVAVLAPTEAVTTLIVLATVTTLLLLLVRRGSRPAIRWADVRVVVLAAVPGVLAGVLVLAVVSKPALQLAVGVGVLAAVALQVLRRPVPGQGTPSRWATLGVGLLAGVLTTTTSTNGPPLVLWLERRHVPPAEMRDTLAALFLALNLLGAAVLAASGRVAQAFRPEVVLVLLVAAVVGHVAGRRLFHLLDVRRFRAAGLALSALAGVASIVAALG</sequence>
<keyword evidence="3" id="KW-0813">Transport</keyword>
<evidence type="ECO:0000256" key="6">
    <source>
        <dbReference type="ARBA" id="ARBA00022989"/>
    </source>
</evidence>
<evidence type="ECO:0000313" key="10">
    <source>
        <dbReference type="Proteomes" id="UP000198680"/>
    </source>
</evidence>
<feature type="transmembrane region" description="Helical" evidence="8">
    <location>
        <begin position="196"/>
        <end position="211"/>
    </location>
</feature>
<keyword evidence="5 8" id="KW-0812">Transmembrane</keyword>
<dbReference type="InterPro" id="IPR002781">
    <property type="entry name" value="TM_pro_TauE-like"/>
</dbReference>
<evidence type="ECO:0000256" key="2">
    <source>
        <dbReference type="ARBA" id="ARBA00009142"/>
    </source>
</evidence>
<dbReference type="Pfam" id="PF01925">
    <property type="entry name" value="TauE"/>
    <property type="match status" value="1"/>
</dbReference>
<proteinExistence type="inferred from homology"/>
<evidence type="ECO:0000313" key="9">
    <source>
        <dbReference type="EMBL" id="SDM82396.1"/>
    </source>
</evidence>
<dbReference type="GO" id="GO:0005886">
    <property type="term" value="C:plasma membrane"/>
    <property type="evidence" value="ECO:0007669"/>
    <property type="project" value="UniProtKB-SubCell"/>
</dbReference>
<evidence type="ECO:0000256" key="4">
    <source>
        <dbReference type="ARBA" id="ARBA00022475"/>
    </source>
</evidence>
<evidence type="ECO:0000256" key="3">
    <source>
        <dbReference type="ARBA" id="ARBA00022448"/>
    </source>
</evidence>
<dbReference type="STRING" id="1137991.SAMN05660642_03346"/>
<comment type="similarity">
    <text evidence="2 8">Belongs to the 4-toluene sulfonate uptake permease (TSUP) (TC 2.A.102) family.</text>
</comment>
<evidence type="ECO:0000256" key="1">
    <source>
        <dbReference type="ARBA" id="ARBA00004651"/>
    </source>
</evidence>
<keyword evidence="7 8" id="KW-0472">Membrane</keyword>
<feature type="transmembrane region" description="Helical" evidence="8">
    <location>
        <begin position="223"/>
        <end position="243"/>
    </location>
</feature>
<comment type="subcellular location">
    <subcellularLocation>
        <location evidence="1 8">Cell membrane</location>
        <topology evidence="1 8">Multi-pass membrane protein</topology>
    </subcellularLocation>
</comment>
<keyword evidence="10" id="KW-1185">Reference proteome</keyword>
<dbReference type="Proteomes" id="UP000198680">
    <property type="component" value="Unassembled WGS sequence"/>
</dbReference>
<protein>
    <recommendedName>
        <fullName evidence="8">Probable membrane transporter protein</fullName>
    </recommendedName>
</protein>
<feature type="transmembrane region" description="Helical" evidence="8">
    <location>
        <begin position="70"/>
        <end position="89"/>
    </location>
</feature>